<evidence type="ECO:0000313" key="9">
    <source>
        <dbReference type="EMBL" id="CAE0653533.1"/>
    </source>
</evidence>
<feature type="domain" description="Fe2OG dioxygenase" evidence="8">
    <location>
        <begin position="171"/>
        <end position="322"/>
    </location>
</feature>
<dbReference type="GO" id="GO:0031543">
    <property type="term" value="F:peptidyl-proline dioxygenase activity"/>
    <property type="evidence" value="ECO:0007669"/>
    <property type="project" value="TreeGrafter"/>
</dbReference>
<proteinExistence type="predicted"/>
<dbReference type="PANTHER" id="PTHR12907">
    <property type="entry name" value="EGL NINE HOMOLOG-RELATED"/>
    <property type="match status" value="1"/>
</dbReference>
<dbReference type="EMBL" id="HBIU01060574">
    <property type="protein sequence ID" value="CAE0653533.1"/>
    <property type="molecule type" value="Transcribed_RNA"/>
</dbReference>
<dbReference type="AlphaFoldDB" id="A0A7S3YJH7"/>
<evidence type="ECO:0000256" key="5">
    <source>
        <dbReference type="ARBA" id="ARBA00023002"/>
    </source>
</evidence>
<evidence type="ECO:0000256" key="7">
    <source>
        <dbReference type="SAM" id="SignalP"/>
    </source>
</evidence>
<keyword evidence="6" id="KW-0408">Iron</keyword>
<name>A0A7S3YJH7_HETAK</name>
<evidence type="ECO:0000256" key="2">
    <source>
        <dbReference type="ARBA" id="ARBA00022723"/>
    </source>
</evidence>
<feature type="signal peptide" evidence="7">
    <location>
        <begin position="1"/>
        <end position="22"/>
    </location>
</feature>
<dbReference type="InterPro" id="IPR005123">
    <property type="entry name" value="Oxoglu/Fe-dep_dioxygenase_dom"/>
</dbReference>
<evidence type="ECO:0000256" key="4">
    <source>
        <dbReference type="ARBA" id="ARBA00022964"/>
    </source>
</evidence>
<dbReference type="Gene3D" id="2.60.120.620">
    <property type="entry name" value="q2cbj1_9rhob like domain"/>
    <property type="match status" value="1"/>
</dbReference>
<sequence>MIRFLVILVCVCAFASRSICNALLTNFHRPRSIFKSASSSFEELSDQQQYDFYFGTTFQQYQEYITQEHIDSLFWKGYVILDDVFSLVERENIAKAFDEMEGVNFLQDENEPYRDDAIQFVDEKRALPAIRMVICRLKGLASTLQPHYAAARNDPAQHWWEKSGDLYTPATEDQPLTADTGAQLASFAPGGRYTIHSDNSQNWSGERRNFRAITCIAYANPLDWSEEKDGGHLNIWPGTDYTELHDFDTRSDEGRAKIKEFLKTAPRVGNAGHETENREDENCISVAPMPGRVVLFRSTMLHEVTPSKRRRRRAVTQWFQCPQKK</sequence>
<dbReference type="GO" id="GO:0031418">
    <property type="term" value="F:L-ascorbic acid binding"/>
    <property type="evidence" value="ECO:0007669"/>
    <property type="project" value="UniProtKB-KW"/>
</dbReference>
<protein>
    <recommendedName>
        <fullName evidence="8">Fe2OG dioxygenase domain-containing protein</fullName>
    </recommendedName>
</protein>
<gene>
    <name evidence="9" type="ORF">HAKA00212_LOCUS26197</name>
</gene>
<dbReference type="SMART" id="SM00702">
    <property type="entry name" value="P4Hc"/>
    <property type="match status" value="1"/>
</dbReference>
<reference evidence="9" key="1">
    <citation type="submission" date="2021-01" db="EMBL/GenBank/DDBJ databases">
        <authorList>
            <person name="Corre E."/>
            <person name="Pelletier E."/>
            <person name="Niang G."/>
            <person name="Scheremetjew M."/>
            <person name="Finn R."/>
            <person name="Kale V."/>
            <person name="Holt S."/>
            <person name="Cochrane G."/>
            <person name="Meng A."/>
            <person name="Brown T."/>
            <person name="Cohen L."/>
        </authorList>
    </citation>
    <scope>NUCLEOTIDE SEQUENCE</scope>
    <source>
        <strain evidence="9">CCMP3107</strain>
    </source>
</reference>
<dbReference type="PROSITE" id="PS51471">
    <property type="entry name" value="FE2OG_OXY"/>
    <property type="match status" value="1"/>
</dbReference>
<keyword evidence="5" id="KW-0560">Oxidoreductase</keyword>
<keyword evidence="7" id="KW-0732">Signal</keyword>
<dbReference type="InterPro" id="IPR006620">
    <property type="entry name" value="Pro_4_hyd_alph"/>
</dbReference>
<dbReference type="GO" id="GO:0071456">
    <property type="term" value="P:cellular response to hypoxia"/>
    <property type="evidence" value="ECO:0007669"/>
    <property type="project" value="TreeGrafter"/>
</dbReference>
<evidence type="ECO:0000256" key="3">
    <source>
        <dbReference type="ARBA" id="ARBA00022896"/>
    </source>
</evidence>
<organism evidence="9">
    <name type="scientific">Heterosigma akashiwo</name>
    <name type="common">Chromophytic alga</name>
    <name type="synonym">Heterosigma carterae</name>
    <dbReference type="NCBI Taxonomy" id="2829"/>
    <lineage>
        <taxon>Eukaryota</taxon>
        <taxon>Sar</taxon>
        <taxon>Stramenopiles</taxon>
        <taxon>Ochrophyta</taxon>
        <taxon>Raphidophyceae</taxon>
        <taxon>Chattonellales</taxon>
        <taxon>Chattonellaceae</taxon>
        <taxon>Heterosigma</taxon>
    </lineage>
</organism>
<evidence type="ECO:0000256" key="6">
    <source>
        <dbReference type="ARBA" id="ARBA00023004"/>
    </source>
</evidence>
<dbReference type="InterPro" id="IPR051559">
    <property type="entry name" value="HIF_prolyl_hydroxylases"/>
</dbReference>
<accession>A0A7S3YJH7</accession>
<dbReference type="Pfam" id="PF13640">
    <property type="entry name" value="2OG-FeII_Oxy_3"/>
    <property type="match status" value="1"/>
</dbReference>
<keyword evidence="2" id="KW-0479">Metal-binding</keyword>
<feature type="chain" id="PRO_5031253180" description="Fe2OG dioxygenase domain-containing protein" evidence="7">
    <location>
        <begin position="23"/>
        <end position="325"/>
    </location>
</feature>
<keyword evidence="3" id="KW-0847">Vitamin C</keyword>
<dbReference type="InterPro" id="IPR044862">
    <property type="entry name" value="Pro_4_hyd_alph_FE2OG_OXY"/>
</dbReference>
<keyword evidence="4" id="KW-0223">Dioxygenase</keyword>
<dbReference type="PANTHER" id="PTHR12907:SF26">
    <property type="entry name" value="HIF PROLYL HYDROXYLASE, ISOFORM C"/>
    <property type="match status" value="1"/>
</dbReference>
<evidence type="ECO:0000259" key="8">
    <source>
        <dbReference type="PROSITE" id="PS51471"/>
    </source>
</evidence>
<dbReference type="SUPFAM" id="SSF51197">
    <property type="entry name" value="Clavaminate synthase-like"/>
    <property type="match status" value="1"/>
</dbReference>
<dbReference type="GO" id="GO:0008198">
    <property type="term" value="F:ferrous iron binding"/>
    <property type="evidence" value="ECO:0007669"/>
    <property type="project" value="TreeGrafter"/>
</dbReference>
<evidence type="ECO:0000256" key="1">
    <source>
        <dbReference type="ARBA" id="ARBA00001961"/>
    </source>
</evidence>
<comment type="cofactor">
    <cofactor evidence="1">
        <name>L-ascorbate</name>
        <dbReference type="ChEBI" id="CHEBI:38290"/>
    </cofactor>
</comment>